<feature type="region of interest" description="Disordered" evidence="1">
    <location>
        <begin position="79"/>
        <end position="104"/>
    </location>
</feature>
<feature type="region of interest" description="Disordered" evidence="1">
    <location>
        <begin position="355"/>
        <end position="546"/>
    </location>
</feature>
<dbReference type="RefSeq" id="XP_062794564.1">
    <property type="nucleotide sequence ID" value="XM_062938513.1"/>
</dbReference>
<keyword evidence="3" id="KW-1185">Reference proteome</keyword>
<evidence type="ECO:0008006" key="4">
    <source>
        <dbReference type="Google" id="ProtNLM"/>
    </source>
</evidence>
<feature type="compositionally biased region" description="Polar residues" evidence="1">
    <location>
        <begin position="368"/>
        <end position="389"/>
    </location>
</feature>
<accession>A0ABZ1D7C8</accession>
<evidence type="ECO:0000313" key="2">
    <source>
        <dbReference type="EMBL" id="WRT69825.1"/>
    </source>
</evidence>
<organism evidence="2 3">
    <name type="scientific">Kwoniella shivajii</name>
    <dbReference type="NCBI Taxonomy" id="564305"/>
    <lineage>
        <taxon>Eukaryota</taxon>
        <taxon>Fungi</taxon>
        <taxon>Dikarya</taxon>
        <taxon>Basidiomycota</taxon>
        <taxon>Agaricomycotina</taxon>
        <taxon>Tremellomycetes</taxon>
        <taxon>Tremellales</taxon>
        <taxon>Cryptococcaceae</taxon>
        <taxon>Kwoniella</taxon>
    </lineage>
</organism>
<dbReference type="EMBL" id="CP141889">
    <property type="protein sequence ID" value="WRT69825.1"/>
    <property type="molecule type" value="Genomic_DNA"/>
</dbReference>
<evidence type="ECO:0000313" key="3">
    <source>
        <dbReference type="Proteomes" id="UP001329825"/>
    </source>
</evidence>
<dbReference type="GeneID" id="87958946"/>
<dbReference type="Proteomes" id="UP001329825">
    <property type="component" value="Chromosome 9"/>
</dbReference>
<sequence>MSPIKSRSQPRRSSNSMSMLNITQSTLTFSKTRTRNVVQQIQIPTYDTETDTDTESESIHAESSSSVFALSRSMGNVQGAGDIKGKHKEKELTTGVSISTEKQPERRVLPARIRRSAGGGEGIREVEEMIVDWLERFGEPSSTPPETVQIHLTSLPLDHVNPPITQTTKVAPEIPTVTLTPNSKTNRKDDSENKLPKEDKIEVPEWIMVKPGEDDQEEAREELVFGGVGLGKGKPILSPVKRLRRGGIGFGEELEEDTSDSYYIHLHRKYETFERRQRIREKEKLQHERYKMKSKIDLLKNMPKLTWSTIISTILNRGSSEEWLKGKEKIKEKGDEWLKRKLVKEGEEVLKRFEELLPPEQKKHKSSSSRNQPIDSKLSTSSRASQSPSLTPPPIVLPARVAALRDPSSSSAKRKRRSTITSTPSASLEKPVPAISDTPSRTSEERKSTRVIRVYGKQNRNEMTIEGQSPDTPIDVDDSEKEDEEEDSTFEIVRPTISKRRRPSGEKPKNVESPSTRLRSTSKSSVSPITTTKPLPIVRQSTTRQPQPISTMITSEPFYPPVTMSGLPCLIEAASKRESFRARDENGFGKDQRDIPRGRSLHKENHKVNMSSMMGNGNGNPDGNVIEHGNITPFGVALPGRVEWQSEFTISDEEDFWPIIAHRGGSTIRPRNNTALIAPPIIGIGNGLVEGNILTPEEVEELEGVEAAVVL</sequence>
<proteinExistence type="predicted"/>
<protein>
    <recommendedName>
        <fullName evidence="4">Something about silencing protein 4 domain-containing protein</fullName>
    </recommendedName>
</protein>
<feature type="region of interest" description="Disordered" evidence="1">
    <location>
        <begin position="1"/>
        <end position="29"/>
    </location>
</feature>
<gene>
    <name evidence="2" type="ORF">IL334_006816</name>
</gene>
<evidence type="ECO:0000256" key="1">
    <source>
        <dbReference type="SAM" id="MobiDB-lite"/>
    </source>
</evidence>
<feature type="compositionally biased region" description="Acidic residues" evidence="1">
    <location>
        <begin position="474"/>
        <end position="489"/>
    </location>
</feature>
<feature type="compositionally biased region" description="Polar residues" evidence="1">
    <location>
        <begin position="512"/>
        <end position="546"/>
    </location>
</feature>
<reference evidence="2 3" key="1">
    <citation type="submission" date="2024-01" db="EMBL/GenBank/DDBJ databases">
        <title>Comparative genomics of Cryptococcus and Kwoniella reveals pathogenesis evolution and contrasting modes of karyotype evolution via chromosome fusion or intercentromeric recombination.</title>
        <authorList>
            <person name="Coelho M.A."/>
            <person name="David-Palma M."/>
            <person name="Shea T."/>
            <person name="Bowers K."/>
            <person name="McGinley-Smith S."/>
            <person name="Mohammad A.W."/>
            <person name="Gnirke A."/>
            <person name="Yurkov A.M."/>
            <person name="Nowrousian M."/>
            <person name="Sun S."/>
            <person name="Cuomo C.A."/>
            <person name="Heitman J."/>
        </authorList>
    </citation>
    <scope>NUCLEOTIDE SEQUENCE [LARGE SCALE GENOMIC DNA]</scope>
    <source>
        <strain evidence="2">CBS 11374</strain>
    </source>
</reference>
<name>A0ABZ1D7C8_9TREE</name>